<evidence type="ECO:0000313" key="3">
    <source>
        <dbReference type="Proteomes" id="UP000541810"/>
    </source>
</evidence>
<dbReference type="Proteomes" id="UP000541810">
    <property type="component" value="Unassembled WGS sequence"/>
</dbReference>
<evidence type="ECO:0000313" key="2">
    <source>
        <dbReference type="EMBL" id="MBB6429006.1"/>
    </source>
</evidence>
<dbReference type="Gene3D" id="3.40.50.720">
    <property type="entry name" value="NAD(P)-binding Rossmann-like Domain"/>
    <property type="match status" value="1"/>
</dbReference>
<proteinExistence type="predicted"/>
<dbReference type="InterPro" id="IPR001509">
    <property type="entry name" value="Epimerase_deHydtase"/>
</dbReference>
<name>A0A7X0H6I1_9BACT</name>
<gene>
    <name evidence="2" type="ORF">HNQ40_000812</name>
</gene>
<dbReference type="AlphaFoldDB" id="A0A7X0H6I1"/>
<sequence length="233" mass="25711">MKTVAVTGASGAIGRALMQGLKDVYDLRPMSRSINGTDLMNPEGLEEKFRGCDAVIHLAWGYARESEVPGRSSLNNILMHRNVIDATKAAGVKRAIMASSVHADFFYDWMGPGLLGLDRQQRANGLYGGLKLLIETLDEEAADENYRIADIRYGGVTDDGQPHPTDTWERRVWLSHPDLCAMARAILDHDDPPAYAKLYAVSDNEHRVHDTANPFGWVPQDAAPVDIRDDLAP</sequence>
<dbReference type="InterPro" id="IPR036291">
    <property type="entry name" value="NAD(P)-bd_dom_sf"/>
</dbReference>
<comment type="caution">
    <text evidence="2">The sequence shown here is derived from an EMBL/GenBank/DDBJ whole genome shotgun (WGS) entry which is preliminary data.</text>
</comment>
<dbReference type="EMBL" id="JACHGY010000001">
    <property type="protein sequence ID" value="MBB6429006.1"/>
    <property type="molecule type" value="Genomic_DNA"/>
</dbReference>
<reference evidence="2 3" key="1">
    <citation type="submission" date="2020-08" db="EMBL/GenBank/DDBJ databases">
        <title>Genomic Encyclopedia of Type Strains, Phase IV (KMG-IV): sequencing the most valuable type-strain genomes for metagenomic binning, comparative biology and taxonomic classification.</title>
        <authorList>
            <person name="Goeker M."/>
        </authorList>
    </citation>
    <scope>NUCLEOTIDE SEQUENCE [LARGE SCALE GENOMIC DNA]</scope>
    <source>
        <strain evidence="2 3">DSM 103725</strain>
    </source>
</reference>
<evidence type="ECO:0000259" key="1">
    <source>
        <dbReference type="Pfam" id="PF01370"/>
    </source>
</evidence>
<dbReference type="SUPFAM" id="SSF51735">
    <property type="entry name" value="NAD(P)-binding Rossmann-fold domains"/>
    <property type="match status" value="1"/>
</dbReference>
<organism evidence="2 3">
    <name type="scientific">Algisphaera agarilytica</name>
    <dbReference type="NCBI Taxonomy" id="1385975"/>
    <lineage>
        <taxon>Bacteria</taxon>
        <taxon>Pseudomonadati</taxon>
        <taxon>Planctomycetota</taxon>
        <taxon>Phycisphaerae</taxon>
        <taxon>Phycisphaerales</taxon>
        <taxon>Phycisphaeraceae</taxon>
        <taxon>Algisphaera</taxon>
    </lineage>
</organism>
<accession>A0A7X0H6I1</accession>
<dbReference type="Pfam" id="PF01370">
    <property type="entry name" value="Epimerase"/>
    <property type="match status" value="1"/>
</dbReference>
<feature type="domain" description="NAD-dependent epimerase/dehydratase" evidence="1">
    <location>
        <begin position="4"/>
        <end position="144"/>
    </location>
</feature>
<keyword evidence="3" id="KW-1185">Reference proteome</keyword>
<protein>
    <submittedName>
        <fullName evidence="2">Nucleoside-diphosphate-sugar epimerase</fullName>
    </submittedName>
</protein>
<dbReference type="RefSeq" id="WP_184676608.1">
    <property type="nucleotide sequence ID" value="NZ_JACHGY010000001.1"/>
</dbReference>